<dbReference type="InterPro" id="IPR001764">
    <property type="entry name" value="Glyco_hydro_3_N"/>
</dbReference>
<dbReference type="InterPro" id="IPR026891">
    <property type="entry name" value="Fn3-like"/>
</dbReference>
<evidence type="ECO:0000256" key="5">
    <source>
        <dbReference type="ARBA" id="ARBA00022801"/>
    </source>
</evidence>
<evidence type="ECO:0000256" key="4">
    <source>
        <dbReference type="ARBA" id="ARBA00022729"/>
    </source>
</evidence>
<comment type="similarity">
    <text evidence="2">Belongs to the glycosyl hydrolase 3 family.</text>
</comment>
<dbReference type="InterPro" id="IPR051915">
    <property type="entry name" value="Cellulose_Degrad_GH3"/>
</dbReference>
<dbReference type="Proteomes" id="UP000321484">
    <property type="component" value="Unassembled WGS sequence"/>
</dbReference>
<evidence type="ECO:0000259" key="8">
    <source>
        <dbReference type="SMART" id="SM01217"/>
    </source>
</evidence>
<feature type="domain" description="Fibronectin type III-like" evidence="8">
    <location>
        <begin position="643"/>
        <end position="712"/>
    </location>
</feature>
<keyword evidence="10" id="KW-1185">Reference proteome</keyword>
<dbReference type="Gene3D" id="3.40.50.1700">
    <property type="entry name" value="Glycoside hydrolase family 3 C-terminal domain"/>
    <property type="match status" value="1"/>
</dbReference>
<dbReference type="GO" id="GO:0009251">
    <property type="term" value="P:glucan catabolic process"/>
    <property type="evidence" value="ECO:0007669"/>
    <property type="project" value="TreeGrafter"/>
</dbReference>
<dbReference type="Pfam" id="PF01915">
    <property type="entry name" value="Glyco_hydro_3_C"/>
    <property type="match status" value="1"/>
</dbReference>
<sequence length="743" mass="77879">MSTDDTRRWLDPDVPAGERVAALLAAMTLEEKVGQLVQMANPDVERHADLLTAGAVGSAIVASGAYAGNVRDAGTQASHANALQRAALASRLGIPLLVARDVVHGHRTVFPIPLGQAASFDPDLVRACARVTAREARADGVRWTFAPMVDVALDPRWGRVAEGYGQDAWLTSLLGAAAVEGFQGGPDGAGLAEEESLAACAKHYVGYGMAQGGRDYAEVDLGPVTLQNRHLRPFRAAVDAGVATVMSAFHTVDRVPMTAHEPLLRDVLRGDLGFAGPVVSDWDAVGEIVRHGLAMDLTGAATLALRAGVDVDMVTGAYATHAADLVRSGAVDEALLDDAVRRVLALKVRLGLFERPFADEGRAARVHLAPEHRALARRAAASAVVLLRNDGVLPLRPVGRVHVTGPFATATEELLGTWTLDGRGEDVVTIADALRERLAADGVEVTVDDGRFPDASHLAAREADLVIACVGEHPLRTGEANSVASLELPPGQAEVLEGLARVSRTLVVVVVTGRPLALERLAHLGSALVLAFHPGTEGGHGIVDVLTGDVPPSGRLPASMPWVTGQVPMPHDHLPSGRPLDPAGPLGRYRDHSDAPQYPFGFGLGYSAVEYGPVRLSAERLGAGEVVRASVILRNAGEHPAVETAQLYVQAHLASISRPVSELVGVQKVALAPGEEREVTFDVDHALLAHRDARGRLRHEGGPFTVRIAPFAGVGGGAGPSAQLDVDPLPDAADAADDGDDQT</sequence>
<evidence type="ECO:0000256" key="3">
    <source>
        <dbReference type="ARBA" id="ARBA00012744"/>
    </source>
</evidence>
<dbReference type="InterPro" id="IPR036881">
    <property type="entry name" value="Glyco_hydro_3_C_sf"/>
</dbReference>
<evidence type="ECO:0000313" key="10">
    <source>
        <dbReference type="Proteomes" id="UP000321484"/>
    </source>
</evidence>
<dbReference type="Pfam" id="PF14310">
    <property type="entry name" value="Fn3-like"/>
    <property type="match status" value="1"/>
</dbReference>
<evidence type="ECO:0000313" key="9">
    <source>
        <dbReference type="EMBL" id="GEN79778.1"/>
    </source>
</evidence>
<dbReference type="GO" id="GO:0008422">
    <property type="term" value="F:beta-glucosidase activity"/>
    <property type="evidence" value="ECO:0007669"/>
    <property type="project" value="UniProtKB-EC"/>
</dbReference>
<dbReference type="OrthoDB" id="3187562at2"/>
<dbReference type="EC" id="3.2.1.21" evidence="3"/>
<dbReference type="Gene3D" id="3.20.20.300">
    <property type="entry name" value="Glycoside hydrolase, family 3, N-terminal domain"/>
    <property type="match status" value="1"/>
</dbReference>
<keyword evidence="4" id="KW-0732">Signal</keyword>
<dbReference type="SUPFAM" id="SSF51445">
    <property type="entry name" value="(Trans)glycosidases"/>
    <property type="match status" value="1"/>
</dbReference>
<dbReference type="SUPFAM" id="SSF52279">
    <property type="entry name" value="Beta-D-glucan exohydrolase, C-terminal domain"/>
    <property type="match status" value="1"/>
</dbReference>
<protein>
    <recommendedName>
        <fullName evidence="3">beta-glucosidase</fullName>
        <ecNumber evidence="3">3.2.1.21</ecNumber>
    </recommendedName>
</protein>
<dbReference type="PANTHER" id="PTHR30620">
    <property type="entry name" value="PERIPLASMIC BETA-GLUCOSIDASE-RELATED"/>
    <property type="match status" value="1"/>
</dbReference>
<feature type="region of interest" description="Disordered" evidence="7">
    <location>
        <begin position="719"/>
        <end position="743"/>
    </location>
</feature>
<comment type="caution">
    <text evidence="9">The sequence shown here is derived from an EMBL/GenBank/DDBJ whole genome shotgun (WGS) entry which is preliminary data.</text>
</comment>
<feature type="compositionally biased region" description="Acidic residues" evidence="7">
    <location>
        <begin position="734"/>
        <end position="743"/>
    </location>
</feature>
<keyword evidence="6" id="KW-0326">Glycosidase</keyword>
<name>A0A511YX56_9CELL</name>
<evidence type="ECO:0000256" key="2">
    <source>
        <dbReference type="ARBA" id="ARBA00005336"/>
    </source>
</evidence>
<evidence type="ECO:0000256" key="1">
    <source>
        <dbReference type="ARBA" id="ARBA00000448"/>
    </source>
</evidence>
<dbReference type="RefSeq" id="WP_146819390.1">
    <property type="nucleotide sequence ID" value="NZ_BJYK01000004.1"/>
</dbReference>
<gene>
    <name evidence="9" type="ORF">AFE02nite_15120</name>
</gene>
<comment type="catalytic activity">
    <reaction evidence="1">
        <text>Hydrolysis of terminal, non-reducing beta-D-glucosyl residues with release of beta-D-glucose.</text>
        <dbReference type="EC" id="3.2.1.21"/>
    </reaction>
</comment>
<proteinExistence type="inferred from homology"/>
<dbReference type="InterPro" id="IPR002772">
    <property type="entry name" value="Glyco_hydro_3_C"/>
</dbReference>
<dbReference type="InterPro" id="IPR017853">
    <property type="entry name" value="GH"/>
</dbReference>
<reference evidence="9 10" key="1">
    <citation type="submission" date="2019-07" db="EMBL/GenBank/DDBJ databases">
        <title>Whole genome shotgun sequence of Actinotalea fermentans NBRC 105374.</title>
        <authorList>
            <person name="Hosoyama A."/>
            <person name="Uohara A."/>
            <person name="Ohji S."/>
            <person name="Ichikawa N."/>
        </authorList>
    </citation>
    <scope>NUCLEOTIDE SEQUENCE [LARGE SCALE GENOMIC DNA]</scope>
    <source>
        <strain evidence="9 10">NBRC 105374</strain>
    </source>
</reference>
<dbReference type="SMART" id="SM01217">
    <property type="entry name" value="Fn3_like"/>
    <property type="match status" value="1"/>
</dbReference>
<dbReference type="PANTHER" id="PTHR30620:SF16">
    <property type="entry name" value="LYSOSOMAL BETA GLUCOSIDASE"/>
    <property type="match status" value="1"/>
</dbReference>
<dbReference type="EMBL" id="BJYK01000004">
    <property type="protein sequence ID" value="GEN79778.1"/>
    <property type="molecule type" value="Genomic_DNA"/>
</dbReference>
<evidence type="ECO:0000256" key="6">
    <source>
        <dbReference type="ARBA" id="ARBA00023295"/>
    </source>
</evidence>
<dbReference type="AlphaFoldDB" id="A0A511YX56"/>
<accession>A0A511YX56</accession>
<keyword evidence="5" id="KW-0378">Hydrolase</keyword>
<dbReference type="InterPro" id="IPR013783">
    <property type="entry name" value="Ig-like_fold"/>
</dbReference>
<evidence type="ECO:0000256" key="7">
    <source>
        <dbReference type="SAM" id="MobiDB-lite"/>
    </source>
</evidence>
<dbReference type="PRINTS" id="PR00133">
    <property type="entry name" value="GLHYDRLASE3"/>
</dbReference>
<dbReference type="Gene3D" id="2.60.40.10">
    <property type="entry name" value="Immunoglobulins"/>
    <property type="match status" value="1"/>
</dbReference>
<feature type="compositionally biased region" description="Low complexity" evidence="7">
    <location>
        <begin position="720"/>
        <end position="733"/>
    </location>
</feature>
<organism evidence="9 10">
    <name type="scientific">Actinotalea fermentans</name>
    <dbReference type="NCBI Taxonomy" id="43671"/>
    <lineage>
        <taxon>Bacteria</taxon>
        <taxon>Bacillati</taxon>
        <taxon>Actinomycetota</taxon>
        <taxon>Actinomycetes</taxon>
        <taxon>Micrococcales</taxon>
        <taxon>Cellulomonadaceae</taxon>
        <taxon>Actinotalea</taxon>
    </lineage>
</organism>
<dbReference type="Pfam" id="PF00933">
    <property type="entry name" value="Glyco_hydro_3"/>
    <property type="match status" value="1"/>
</dbReference>
<dbReference type="InterPro" id="IPR036962">
    <property type="entry name" value="Glyco_hydro_3_N_sf"/>
</dbReference>